<dbReference type="GO" id="GO:0005783">
    <property type="term" value="C:endoplasmic reticulum"/>
    <property type="evidence" value="ECO:0007669"/>
    <property type="project" value="TreeGrafter"/>
</dbReference>
<accession>A0A834Z7W2</accession>
<dbReference type="PANTHER" id="PTHR45662">
    <property type="entry name" value="PHOSPHATIDYLINOSITIDE PHOSPHATASE SAC1"/>
    <property type="match status" value="1"/>
</dbReference>
<dbReference type="Proteomes" id="UP000655225">
    <property type="component" value="Unassembled WGS sequence"/>
</dbReference>
<keyword evidence="3" id="KW-1185">Reference proteome</keyword>
<name>A0A834Z7W2_TETSI</name>
<evidence type="ECO:0000313" key="2">
    <source>
        <dbReference type="EMBL" id="KAF8402629.1"/>
    </source>
</evidence>
<dbReference type="GO" id="GO:0046856">
    <property type="term" value="P:phosphatidylinositol dephosphorylation"/>
    <property type="evidence" value="ECO:0007669"/>
    <property type="project" value="TreeGrafter"/>
</dbReference>
<dbReference type="OMA" id="KYWHIST"/>
<dbReference type="Pfam" id="PF02383">
    <property type="entry name" value="Syja_N"/>
    <property type="match status" value="1"/>
</dbReference>
<evidence type="ECO:0000313" key="3">
    <source>
        <dbReference type="Proteomes" id="UP000655225"/>
    </source>
</evidence>
<gene>
    <name evidence="2" type="ORF">HHK36_010718</name>
</gene>
<evidence type="ECO:0000259" key="1">
    <source>
        <dbReference type="PROSITE" id="PS50275"/>
    </source>
</evidence>
<protein>
    <recommendedName>
        <fullName evidence="1">SAC domain-containing protein</fullName>
    </recommendedName>
</protein>
<dbReference type="InterPro" id="IPR002013">
    <property type="entry name" value="SAC_dom"/>
</dbReference>
<comment type="caution">
    <text evidence="2">The sequence shown here is derived from an EMBL/GenBank/DDBJ whole genome shotgun (WGS) entry which is preliminary data.</text>
</comment>
<proteinExistence type="predicted"/>
<dbReference type="AlphaFoldDB" id="A0A834Z7W2"/>
<dbReference type="OrthoDB" id="405996at2759"/>
<dbReference type="EMBL" id="JABCRI010000007">
    <property type="protein sequence ID" value="KAF8402629.1"/>
    <property type="molecule type" value="Genomic_DNA"/>
</dbReference>
<organism evidence="2 3">
    <name type="scientific">Tetracentron sinense</name>
    <name type="common">Spur-leaf</name>
    <dbReference type="NCBI Taxonomy" id="13715"/>
    <lineage>
        <taxon>Eukaryota</taxon>
        <taxon>Viridiplantae</taxon>
        <taxon>Streptophyta</taxon>
        <taxon>Embryophyta</taxon>
        <taxon>Tracheophyta</taxon>
        <taxon>Spermatophyta</taxon>
        <taxon>Magnoliopsida</taxon>
        <taxon>Trochodendrales</taxon>
        <taxon>Trochodendraceae</taxon>
        <taxon>Tetracentron</taxon>
    </lineage>
</organism>
<dbReference type="PROSITE" id="PS50275">
    <property type="entry name" value="SAC"/>
    <property type="match status" value="1"/>
</dbReference>
<sequence>MENRVPLRGFKLCDQMELQEFPDKFVIKSMKSPDQAFSIGRSDGNIDNRLGDSCSGTPTKVSTIYGVVGTIRLLAGTYVLVITSRQEVGTYIGFPVFRVTSMKFLSCNEALRLSTSQEKRDEAYFMTLLRTVESTPGLYYSYETDLTLNLQRTCKLTEGRTIKPLWKQADPRFVWNRNLLEELIEFKLDAFTIPLIQGNILKLLISYSFTFFFNNISAHIVY</sequence>
<feature type="domain" description="SAC" evidence="1">
    <location>
        <begin position="129"/>
        <end position="222"/>
    </location>
</feature>
<reference evidence="2 3" key="1">
    <citation type="submission" date="2020-04" db="EMBL/GenBank/DDBJ databases">
        <title>Plant Genome Project.</title>
        <authorList>
            <person name="Zhang R.-G."/>
        </authorList>
    </citation>
    <scope>NUCLEOTIDE SEQUENCE [LARGE SCALE GENOMIC DNA]</scope>
    <source>
        <strain evidence="2">YNK0</strain>
        <tissue evidence="2">Leaf</tissue>
    </source>
</reference>
<dbReference type="PANTHER" id="PTHR45662:SF10">
    <property type="entry name" value="PHOSPHOINOSITIDE PHOSPHATASE SAC8"/>
    <property type="match status" value="1"/>
</dbReference>
<dbReference type="GO" id="GO:0043812">
    <property type="term" value="F:phosphatidylinositol-4-phosphate phosphatase activity"/>
    <property type="evidence" value="ECO:0007669"/>
    <property type="project" value="TreeGrafter"/>
</dbReference>